<dbReference type="EMBL" id="JACBAD010001742">
    <property type="protein sequence ID" value="KAF7136695.1"/>
    <property type="molecule type" value="Genomic_DNA"/>
</dbReference>
<organism evidence="3 4">
    <name type="scientific">Aspergillus hiratsukae</name>
    <dbReference type="NCBI Taxonomy" id="1194566"/>
    <lineage>
        <taxon>Eukaryota</taxon>
        <taxon>Fungi</taxon>
        <taxon>Dikarya</taxon>
        <taxon>Ascomycota</taxon>
        <taxon>Pezizomycotina</taxon>
        <taxon>Eurotiomycetes</taxon>
        <taxon>Eurotiomycetidae</taxon>
        <taxon>Eurotiales</taxon>
        <taxon>Aspergillaceae</taxon>
        <taxon>Aspergillus</taxon>
        <taxon>Aspergillus subgen. Fumigati</taxon>
    </lineage>
</organism>
<name>A0A8H6PGJ3_9EURO</name>
<evidence type="ECO:0000313" key="4">
    <source>
        <dbReference type="Proteomes" id="UP000630445"/>
    </source>
</evidence>
<dbReference type="PANTHER" id="PTHR35186:SF4">
    <property type="entry name" value="PRION-INHIBITION AND PROPAGATION HELO DOMAIN-CONTAINING PROTEIN"/>
    <property type="match status" value="1"/>
</dbReference>
<dbReference type="Pfam" id="PF24476">
    <property type="entry name" value="DUF7580"/>
    <property type="match status" value="1"/>
</dbReference>
<evidence type="ECO:0000256" key="1">
    <source>
        <dbReference type="SAM" id="MobiDB-lite"/>
    </source>
</evidence>
<evidence type="ECO:0000313" key="3">
    <source>
        <dbReference type="EMBL" id="KAF7136695.1"/>
    </source>
</evidence>
<dbReference type="Proteomes" id="UP000630445">
    <property type="component" value="Unassembled WGS sequence"/>
</dbReference>
<protein>
    <recommendedName>
        <fullName evidence="2">DUF7580 domain-containing protein</fullName>
    </recommendedName>
</protein>
<evidence type="ECO:0000259" key="2">
    <source>
        <dbReference type="Pfam" id="PF24476"/>
    </source>
</evidence>
<dbReference type="OrthoDB" id="206201at2759"/>
<dbReference type="InterPro" id="IPR056002">
    <property type="entry name" value="DUF7580"/>
</dbReference>
<feature type="compositionally biased region" description="Basic residues" evidence="1">
    <location>
        <begin position="157"/>
        <end position="172"/>
    </location>
</feature>
<feature type="compositionally biased region" description="Low complexity" evidence="1">
    <location>
        <begin position="201"/>
        <end position="211"/>
    </location>
</feature>
<dbReference type="PANTHER" id="PTHR35186">
    <property type="entry name" value="ANK_REP_REGION DOMAIN-CONTAINING PROTEIN"/>
    <property type="match status" value="1"/>
</dbReference>
<sequence>MSSKNLPKLMVLFENGAVGLEDALKKQPDLVLETLISAFLSLPVNEETLTRIRLGGWFRRSLQASRQTTPYRLQTVIAECKSGKADKASLEARFFAHGGVRAVAALAAAATDEKQVVRLLKGLPEPQLLSILKLIDTFEPHRDFLYIVETLDRRKPSKLSKRKYIPGPRSRRRSLDSHFPNRIPQKSTGHHAACGSRRMLSSPQESRLSSSAFESRESTGMDDHPSRESSSPLETSLVTSCLTNTGTNTTSAPIVGTRQSTAHDITADTGRRIKPVVGLEYNVVPTVQFQEDTLAETNRIFPPGKYQDRLCLAECMDKFGSFLSLLRQSQCSRYRPLTRRFAVLHFRVKLTTLALLFYYPSDRKRTIRNISVMAEAVGLALAVLPLLISAAEHYREGVDSLQTLNPKTGDDRILEFYEEVAFELYLLRNSIRKLVNDLPGFSEEYKKELLKSVQPERWSDGSLSSALRMKLGDIDYPIFEMTLSRLLLSLNALVSSNQQLLSSSEILDESIFCVRLSMFRKNIMAGNTLSTLCKRVQFTASQHKRSKYLGKITKYNERLQRLLEDASDFEYAELDRKMRSPSPKIRATARIIHDALSRSWICSCVAPHNDKLVDAKLCLNDDTISEDSFEFSFDILFATRGASDGTCMEHHTWQESVIHTTPKRKVTSEAFNKEVRSICEVVQIARGHGICLQMVLNDQKLWQIRPRSRRFNPGRNITLESILHGSTQLRLRDKRVLAVTLAKAVLQLSEGPWLRRKWSAAQISFFETAQNAINFERPYLSAQLKEESKDDADSVLDDQSIHASPSLLSLGKLLLEIDRGRLIEPSPLDLTDGKFPNANTELTATMRFFKEASEDFYIEYKRAIKACLEPTFLHLDQRTGLEDEEVRQLVYEHVVVPLETELFSGFKSKDPGVAIKEEIPHVMTKIYSLESFVASLEENEHLRGLILEAKLKCGRSLSEKDTYKGATVRLLSILPNLQTLQLQPGEIYFTHAPSARISSLHICISQSKALDMQMLEKLLRNRFLRILSMTTNQNWARKTEAIEEKIPESLNRRSLITHLVISSNICSATGMRTILRAPKALVSLHYHYHGKQMQMCNAITPFDFPGPLLAQQSSLEELAVYAQPHQHISLQHPAGYVMKSMRGFVALKRLGLPAWWMVHPSLGYREGQGADASSPAKLVEMLPPNLEVIQIQLEEVRLHCRNQIPFEHISRAENVVEHYGMLLRWLSEIALWKQEYVHALTEVVVWSSGAEMPHEWKLRLESGIEGTFTEQGVDIKFIFCRPNSSMLFGTTREL</sequence>
<accession>A0A8H6PGJ3</accession>
<reference evidence="3" key="1">
    <citation type="submission" date="2020-06" db="EMBL/GenBank/DDBJ databases">
        <title>Draft genome sequences of strains closely related to Aspergillus parafelis and Aspergillus hiratsukae.</title>
        <authorList>
            <person name="Dos Santos R.A.C."/>
            <person name="Rivero-Menendez O."/>
            <person name="Steenwyk J.L."/>
            <person name="Mead M.E."/>
            <person name="Goldman G.H."/>
            <person name="Alastruey-Izquierdo A."/>
            <person name="Rokas A."/>
        </authorList>
    </citation>
    <scope>NUCLEOTIDE SEQUENCE</scope>
    <source>
        <strain evidence="3">CNM-CM5793</strain>
    </source>
</reference>
<proteinExistence type="predicted"/>
<feature type="domain" description="DUF7580" evidence="2">
    <location>
        <begin position="582"/>
        <end position="902"/>
    </location>
</feature>
<feature type="region of interest" description="Disordered" evidence="1">
    <location>
        <begin position="157"/>
        <end position="236"/>
    </location>
</feature>
<feature type="compositionally biased region" description="Basic and acidic residues" evidence="1">
    <location>
        <begin position="214"/>
        <end position="227"/>
    </location>
</feature>
<gene>
    <name evidence="3" type="ORF">CNMCM5793_005973</name>
</gene>
<comment type="caution">
    <text evidence="3">The sequence shown here is derived from an EMBL/GenBank/DDBJ whole genome shotgun (WGS) entry which is preliminary data.</text>
</comment>
<keyword evidence="4" id="KW-1185">Reference proteome</keyword>